<protein>
    <submittedName>
        <fullName evidence="2">Uncharacterized protein</fullName>
    </submittedName>
</protein>
<dbReference type="AlphaFoldDB" id="A0A6H0XUI1"/>
<evidence type="ECO:0000313" key="2">
    <source>
        <dbReference type="EMBL" id="QIW98109.1"/>
    </source>
</evidence>
<dbReference type="Proteomes" id="UP000503462">
    <property type="component" value="Chromosome 2"/>
</dbReference>
<sequence>MAGMHAYSRQGRSFGSIISVDQWVGVGDDTPPMVQRQLEDDLDYALGMPELISFRHNERRAAEDVAIEEVEGSSSDGSRQGSTPDILHKSRRISDRLAELGRKAKSFASFLGRKDSLLKDGDRTMMSMHGPVTVNELARLAPQTQPFDSESAQFGDAASDDFEQWSVDILHHNEADTRLALFDDHELLAARIREGEARGQFRDDIRQAIFEARIIETTEEEQWDASYDLMKTSAERCRQFDESFEQGLAPMVDDDNEDVDLDNLPFEIDTLC</sequence>
<dbReference type="EMBL" id="CP051140">
    <property type="protein sequence ID" value="QIW98109.1"/>
    <property type="molecule type" value="Genomic_DNA"/>
</dbReference>
<feature type="region of interest" description="Disordered" evidence="1">
    <location>
        <begin position="67"/>
        <end position="90"/>
    </location>
</feature>
<evidence type="ECO:0000313" key="3">
    <source>
        <dbReference type="Proteomes" id="UP000503462"/>
    </source>
</evidence>
<keyword evidence="3" id="KW-1185">Reference proteome</keyword>
<organism evidence="2 3">
    <name type="scientific">Peltaster fructicola</name>
    <dbReference type="NCBI Taxonomy" id="286661"/>
    <lineage>
        <taxon>Eukaryota</taxon>
        <taxon>Fungi</taxon>
        <taxon>Dikarya</taxon>
        <taxon>Ascomycota</taxon>
        <taxon>Pezizomycotina</taxon>
        <taxon>Dothideomycetes</taxon>
        <taxon>Dothideomycetes incertae sedis</taxon>
        <taxon>Peltaster</taxon>
    </lineage>
</organism>
<feature type="compositionally biased region" description="Polar residues" evidence="1">
    <location>
        <begin position="72"/>
        <end position="83"/>
    </location>
</feature>
<accession>A0A6H0XUI1</accession>
<evidence type="ECO:0000256" key="1">
    <source>
        <dbReference type="SAM" id="MobiDB-lite"/>
    </source>
</evidence>
<name>A0A6H0XUI1_9PEZI</name>
<reference evidence="2 3" key="1">
    <citation type="journal article" date="2016" name="Sci. Rep.">
        <title>Peltaster fructicola genome reveals evolution from an invasive phytopathogen to an ectophytic parasite.</title>
        <authorList>
            <person name="Xu C."/>
            <person name="Chen H."/>
            <person name="Gleason M.L."/>
            <person name="Xu J.R."/>
            <person name="Liu H."/>
            <person name="Zhang R."/>
            <person name="Sun G."/>
        </authorList>
    </citation>
    <scope>NUCLEOTIDE SEQUENCE [LARGE SCALE GENOMIC DNA]</scope>
    <source>
        <strain evidence="2 3">LNHT1506</strain>
    </source>
</reference>
<gene>
    <name evidence="2" type="ORF">AMS68_003627</name>
</gene>
<proteinExistence type="predicted"/>